<dbReference type="InterPro" id="IPR017972">
    <property type="entry name" value="Cyt_P450_CS"/>
</dbReference>
<dbReference type="PROSITE" id="PS00086">
    <property type="entry name" value="CYTOCHROME_P450"/>
    <property type="match status" value="1"/>
</dbReference>
<gene>
    <name evidence="3" type="ORF">GCM10009810_30570</name>
</gene>
<protein>
    <submittedName>
        <fullName evidence="3">Cytochrome P450</fullName>
    </submittedName>
</protein>
<keyword evidence="2" id="KW-0349">Heme</keyword>
<sequence length="385" mass="40447">MSVATHSPVAPLFSFAFLLNPEPTLAWLRENDPLHALAGTDLIVLTRYEDCAAVFIEPAFTAAGGQARRVEASGAPVSMLNTDGPQHHSLRRPGAALLGPPALRRVLPGLAAAAGAVVAPLHSGSDLTRDVSEPYATRVLTTVLGIPPDQVASFDRHARAVAVALDPMPRPASARAGQDAVAALHAFADELMDAALAGSPLAQLAASGLDRPDALGIITLATVGGWSPLAELTTVAVHRVLGDPELRARIVREKGFAARWCEDAIRWHTPIPFVSRRADRDVALPSGIVPAGTQVLVHIGSADRDPSGFDAPGEIRADRDHPRDHLAFGAGPHYCLGAGLVRAALPVLLTTLLSAHPQIALRAKPLVWQASAFPRRPISTVLDLA</sequence>
<dbReference type="Pfam" id="PF00067">
    <property type="entry name" value="p450"/>
    <property type="match status" value="1"/>
</dbReference>
<comment type="caution">
    <text evidence="3">The sequence shown here is derived from an EMBL/GenBank/DDBJ whole genome shotgun (WGS) entry which is preliminary data.</text>
</comment>
<dbReference type="EMBL" id="BAAAPN010000059">
    <property type="protein sequence ID" value="GAA1769912.1"/>
    <property type="molecule type" value="Genomic_DNA"/>
</dbReference>
<dbReference type="InterPro" id="IPR036396">
    <property type="entry name" value="Cyt_P450_sf"/>
</dbReference>
<dbReference type="InterPro" id="IPR001128">
    <property type="entry name" value="Cyt_P450"/>
</dbReference>
<reference evidence="4" key="1">
    <citation type="journal article" date="2019" name="Int. J. Syst. Evol. Microbiol.">
        <title>The Global Catalogue of Microorganisms (GCM) 10K type strain sequencing project: providing services to taxonomists for standard genome sequencing and annotation.</title>
        <authorList>
            <consortium name="The Broad Institute Genomics Platform"/>
            <consortium name="The Broad Institute Genome Sequencing Center for Infectious Disease"/>
            <person name="Wu L."/>
            <person name="Ma J."/>
        </authorList>
    </citation>
    <scope>NUCLEOTIDE SEQUENCE [LARGE SCALE GENOMIC DNA]</scope>
    <source>
        <strain evidence="4">JCM 15591</strain>
    </source>
</reference>
<keyword evidence="4" id="KW-1185">Reference proteome</keyword>
<accession>A0ABP4X477</accession>
<dbReference type="SUPFAM" id="SSF48264">
    <property type="entry name" value="Cytochrome P450"/>
    <property type="match status" value="1"/>
</dbReference>
<comment type="similarity">
    <text evidence="1 2">Belongs to the cytochrome P450 family.</text>
</comment>
<dbReference type="PANTHER" id="PTHR46696:SF1">
    <property type="entry name" value="CYTOCHROME P450 YJIB-RELATED"/>
    <property type="match status" value="1"/>
</dbReference>
<organism evidence="3 4">
    <name type="scientific">Nostocoides vanveenii</name>
    <dbReference type="NCBI Taxonomy" id="330835"/>
    <lineage>
        <taxon>Bacteria</taxon>
        <taxon>Bacillati</taxon>
        <taxon>Actinomycetota</taxon>
        <taxon>Actinomycetes</taxon>
        <taxon>Micrococcales</taxon>
        <taxon>Intrasporangiaceae</taxon>
        <taxon>Nostocoides</taxon>
    </lineage>
</organism>
<name>A0ABP4X477_9MICO</name>
<keyword evidence="2" id="KW-0479">Metal-binding</keyword>
<keyword evidence="2" id="KW-0503">Monooxygenase</keyword>
<dbReference type="RefSeq" id="WP_344067748.1">
    <property type="nucleotide sequence ID" value="NZ_BAAAPN010000059.1"/>
</dbReference>
<dbReference type="Gene3D" id="1.10.630.10">
    <property type="entry name" value="Cytochrome P450"/>
    <property type="match status" value="1"/>
</dbReference>
<dbReference type="PANTHER" id="PTHR46696">
    <property type="entry name" value="P450, PUTATIVE (EUROFUNG)-RELATED"/>
    <property type="match status" value="1"/>
</dbReference>
<keyword evidence="2" id="KW-0408">Iron</keyword>
<evidence type="ECO:0000313" key="3">
    <source>
        <dbReference type="EMBL" id="GAA1769912.1"/>
    </source>
</evidence>
<proteinExistence type="inferred from homology"/>
<evidence type="ECO:0000256" key="1">
    <source>
        <dbReference type="ARBA" id="ARBA00010617"/>
    </source>
</evidence>
<evidence type="ECO:0000256" key="2">
    <source>
        <dbReference type="RuleBase" id="RU000461"/>
    </source>
</evidence>
<dbReference type="Proteomes" id="UP001501475">
    <property type="component" value="Unassembled WGS sequence"/>
</dbReference>
<keyword evidence="2" id="KW-0560">Oxidoreductase</keyword>
<evidence type="ECO:0000313" key="4">
    <source>
        <dbReference type="Proteomes" id="UP001501475"/>
    </source>
</evidence>